<dbReference type="AlphaFoldDB" id="B8I087"/>
<keyword evidence="3" id="KW-1185">Reference proteome</keyword>
<dbReference type="Proteomes" id="UP000001349">
    <property type="component" value="Chromosome"/>
</dbReference>
<evidence type="ECO:0000313" key="3">
    <source>
        <dbReference type="Proteomes" id="UP000001349"/>
    </source>
</evidence>
<name>B8I087_RUMCH</name>
<dbReference type="HOGENOM" id="CLU_1432261_0_0_9"/>
<organism evidence="2 3">
    <name type="scientific">Ruminiclostridium cellulolyticum (strain ATCC 35319 / DSM 5812 / JCM 6584 / H10)</name>
    <name type="common">Clostridium cellulolyticum</name>
    <dbReference type="NCBI Taxonomy" id="394503"/>
    <lineage>
        <taxon>Bacteria</taxon>
        <taxon>Bacillati</taxon>
        <taxon>Bacillota</taxon>
        <taxon>Clostridia</taxon>
        <taxon>Eubacteriales</taxon>
        <taxon>Oscillospiraceae</taxon>
        <taxon>Ruminiclostridium</taxon>
    </lineage>
</organism>
<dbReference type="OrthoDB" id="9960695at2"/>
<sequence precursor="true">MLRFKKVTSLVLVLCILFAFSVQSFAASNEDSSVTTITQNKVADSTQIDEEKVKDVLEQLVKDKSITMDYSEQVTAIVEKYADSSSSNSNAGTIHTNYYNQSTGAVIVYSSMPSPLHGQLMFNKAGWNIIKEVLNLGGGSATVGFAIAAIAGITVTAPVAAIIGGALVIENALVNLQFSLGSEFATITF</sequence>
<evidence type="ECO:0000313" key="2">
    <source>
        <dbReference type="EMBL" id="ACL77413.1"/>
    </source>
</evidence>
<gene>
    <name evidence="2" type="ordered locus">Ccel_3122</name>
</gene>
<dbReference type="RefSeq" id="WP_015926471.1">
    <property type="nucleotide sequence ID" value="NC_011898.1"/>
</dbReference>
<dbReference type="EMBL" id="CP001348">
    <property type="protein sequence ID" value="ACL77413.1"/>
    <property type="molecule type" value="Genomic_DNA"/>
</dbReference>
<feature type="signal peptide" evidence="1">
    <location>
        <begin position="1"/>
        <end position="26"/>
    </location>
</feature>
<protein>
    <submittedName>
        <fullName evidence="2">Uncharacterized protein</fullName>
    </submittedName>
</protein>
<accession>B8I087</accession>
<dbReference type="KEGG" id="cce:Ccel_3122"/>
<evidence type="ECO:0000256" key="1">
    <source>
        <dbReference type="SAM" id="SignalP"/>
    </source>
</evidence>
<keyword evidence="1" id="KW-0732">Signal</keyword>
<feature type="chain" id="PRO_5002871382" evidence="1">
    <location>
        <begin position="27"/>
        <end position="189"/>
    </location>
</feature>
<reference evidence="2 3" key="1">
    <citation type="submission" date="2009-01" db="EMBL/GenBank/DDBJ databases">
        <title>Complete sequence of Clostridium cellulolyticum H10.</title>
        <authorList>
            <consortium name="US DOE Joint Genome Institute"/>
            <person name="Lucas S."/>
            <person name="Copeland A."/>
            <person name="Lapidus A."/>
            <person name="Glavina del Rio T."/>
            <person name="Dalin E."/>
            <person name="Tice H."/>
            <person name="Bruce D."/>
            <person name="Goodwin L."/>
            <person name="Pitluck S."/>
            <person name="Chertkov O."/>
            <person name="Saunders E."/>
            <person name="Brettin T."/>
            <person name="Detter J.C."/>
            <person name="Han C."/>
            <person name="Larimer F."/>
            <person name="Land M."/>
            <person name="Hauser L."/>
            <person name="Kyrpides N."/>
            <person name="Ivanova N."/>
            <person name="Zhou J."/>
            <person name="Richardson P."/>
        </authorList>
    </citation>
    <scope>NUCLEOTIDE SEQUENCE [LARGE SCALE GENOMIC DNA]</scope>
    <source>
        <strain evidence="3">ATCC 35319 / DSM 5812 / JCM 6584 / H10</strain>
    </source>
</reference>
<proteinExistence type="predicted"/>